<proteinExistence type="predicted"/>
<dbReference type="PANTHER" id="PTHR35358">
    <property type="entry name" value="OS06G0711100 PROTEIN"/>
    <property type="match status" value="1"/>
</dbReference>
<feature type="region of interest" description="Disordered" evidence="2">
    <location>
        <begin position="1"/>
        <end position="32"/>
    </location>
</feature>
<dbReference type="EMBL" id="CP133614">
    <property type="protein sequence ID" value="WMV21910.1"/>
    <property type="molecule type" value="Genomic_DNA"/>
</dbReference>
<sequence>MRKLILNGEATDDPTPPTMTMQHNLTPKGVHGNKGVRVDVHGYKVKVSSGPILTAIFAKRLKTGDVGSTSIKDMRALVSAAAKVKLDVTWLQQYLDEISEEGDMEKKLSDLMELSKTTMLVSIAAKKDMVERNRKVFTAEERLKKAEKRLQEARSRAGEVERSVKVLETVGEKIQQDIKEVEDQAQYRLSRLNELL</sequence>
<evidence type="ECO:0000313" key="4">
    <source>
        <dbReference type="Proteomes" id="UP001234989"/>
    </source>
</evidence>
<reference evidence="3" key="1">
    <citation type="submission" date="2023-08" db="EMBL/GenBank/DDBJ databases">
        <title>A de novo genome assembly of Solanum verrucosum Schlechtendal, a Mexican diploid species geographically isolated from the other diploid A-genome species in potato relatives.</title>
        <authorList>
            <person name="Hosaka K."/>
        </authorList>
    </citation>
    <scope>NUCLEOTIDE SEQUENCE</scope>
    <source>
        <tissue evidence="3">Young leaves</tissue>
    </source>
</reference>
<gene>
    <name evidence="3" type="ORF">MTR67_015295</name>
</gene>
<evidence type="ECO:0000256" key="1">
    <source>
        <dbReference type="SAM" id="Coils"/>
    </source>
</evidence>
<dbReference type="Proteomes" id="UP001234989">
    <property type="component" value="Chromosome 3"/>
</dbReference>
<name>A0AAF0TQD1_SOLVR</name>
<keyword evidence="1" id="KW-0175">Coiled coil</keyword>
<keyword evidence="4" id="KW-1185">Reference proteome</keyword>
<protein>
    <submittedName>
        <fullName evidence="3">Uncharacterized protein</fullName>
    </submittedName>
</protein>
<feature type="coiled-coil region" evidence="1">
    <location>
        <begin position="129"/>
        <end position="184"/>
    </location>
</feature>
<dbReference type="PANTHER" id="PTHR35358:SF18">
    <property type="entry name" value="PHOSPHOLIPASE-LIKE PROTEIN-RELATED"/>
    <property type="match status" value="1"/>
</dbReference>
<dbReference type="SUPFAM" id="SSF57997">
    <property type="entry name" value="Tropomyosin"/>
    <property type="match status" value="1"/>
</dbReference>
<organism evidence="3 4">
    <name type="scientific">Solanum verrucosum</name>
    <dbReference type="NCBI Taxonomy" id="315347"/>
    <lineage>
        <taxon>Eukaryota</taxon>
        <taxon>Viridiplantae</taxon>
        <taxon>Streptophyta</taxon>
        <taxon>Embryophyta</taxon>
        <taxon>Tracheophyta</taxon>
        <taxon>Spermatophyta</taxon>
        <taxon>Magnoliopsida</taxon>
        <taxon>eudicotyledons</taxon>
        <taxon>Gunneridae</taxon>
        <taxon>Pentapetalae</taxon>
        <taxon>asterids</taxon>
        <taxon>lamiids</taxon>
        <taxon>Solanales</taxon>
        <taxon>Solanaceae</taxon>
        <taxon>Solanoideae</taxon>
        <taxon>Solaneae</taxon>
        <taxon>Solanum</taxon>
    </lineage>
</organism>
<accession>A0AAF0TQD1</accession>
<dbReference type="AlphaFoldDB" id="A0AAF0TQD1"/>
<evidence type="ECO:0000313" key="3">
    <source>
        <dbReference type="EMBL" id="WMV21910.1"/>
    </source>
</evidence>
<evidence type="ECO:0000256" key="2">
    <source>
        <dbReference type="SAM" id="MobiDB-lite"/>
    </source>
</evidence>